<dbReference type="InterPro" id="IPR002523">
    <property type="entry name" value="MgTranspt_CorA/ZnTranspt_ZntB"/>
</dbReference>
<reference evidence="7" key="1">
    <citation type="journal article" date="2021" name="Nat. Commun.">
        <title>Genetic determinants of endophytism in the Arabidopsis root mycobiome.</title>
        <authorList>
            <person name="Mesny F."/>
            <person name="Miyauchi S."/>
            <person name="Thiergart T."/>
            <person name="Pickel B."/>
            <person name="Atanasova L."/>
            <person name="Karlsson M."/>
            <person name="Huettel B."/>
            <person name="Barry K.W."/>
            <person name="Haridas S."/>
            <person name="Chen C."/>
            <person name="Bauer D."/>
            <person name="Andreopoulos W."/>
            <person name="Pangilinan J."/>
            <person name="LaButti K."/>
            <person name="Riley R."/>
            <person name="Lipzen A."/>
            <person name="Clum A."/>
            <person name="Drula E."/>
            <person name="Henrissat B."/>
            <person name="Kohler A."/>
            <person name="Grigoriev I.V."/>
            <person name="Martin F.M."/>
            <person name="Hacquard S."/>
        </authorList>
    </citation>
    <scope>NUCLEOTIDE SEQUENCE</scope>
    <source>
        <strain evidence="7">MPI-CAGE-AT-0016</strain>
    </source>
</reference>
<gene>
    <name evidence="7" type="ORF">B0T11DRAFT_240339</name>
</gene>
<dbReference type="Gene3D" id="1.20.58.340">
    <property type="entry name" value="Magnesium transport protein CorA, transmembrane region"/>
    <property type="match status" value="1"/>
</dbReference>
<dbReference type="EMBL" id="JAGPXD010000003">
    <property type="protein sequence ID" value="KAH7361693.1"/>
    <property type="molecule type" value="Genomic_DNA"/>
</dbReference>
<evidence type="ECO:0000256" key="4">
    <source>
        <dbReference type="ARBA" id="ARBA00023136"/>
    </source>
</evidence>
<accession>A0A8K0X3S6</accession>
<dbReference type="AlphaFoldDB" id="A0A8K0X3S6"/>
<feature type="compositionally biased region" description="Polar residues" evidence="5">
    <location>
        <begin position="1"/>
        <end position="10"/>
    </location>
</feature>
<name>A0A8K0X3S6_9PEZI</name>
<evidence type="ECO:0000256" key="5">
    <source>
        <dbReference type="SAM" id="MobiDB-lite"/>
    </source>
</evidence>
<dbReference type="OrthoDB" id="5430750at2759"/>
<keyword evidence="4 6" id="KW-0472">Membrane</keyword>
<keyword evidence="3 6" id="KW-1133">Transmembrane helix</keyword>
<feature type="transmembrane region" description="Helical" evidence="6">
    <location>
        <begin position="662"/>
        <end position="680"/>
    </location>
</feature>
<organism evidence="7 8">
    <name type="scientific">Plectosphaerella cucumerina</name>
    <dbReference type="NCBI Taxonomy" id="40658"/>
    <lineage>
        <taxon>Eukaryota</taxon>
        <taxon>Fungi</taxon>
        <taxon>Dikarya</taxon>
        <taxon>Ascomycota</taxon>
        <taxon>Pezizomycotina</taxon>
        <taxon>Sordariomycetes</taxon>
        <taxon>Hypocreomycetidae</taxon>
        <taxon>Glomerellales</taxon>
        <taxon>Plectosphaerellaceae</taxon>
        <taxon>Plectosphaerella</taxon>
    </lineage>
</organism>
<evidence type="ECO:0000256" key="1">
    <source>
        <dbReference type="ARBA" id="ARBA00004141"/>
    </source>
</evidence>
<dbReference type="GO" id="GO:0046873">
    <property type="term" value="F:metal ion transmembrane transporter activity"/>
    <property type="evidence" value="ECO:0007669"/>
    <property type="project" value="InterPro"/>
</dbReference>
<evidence type="ECO:0000256" key="6">
    <source>
        <dbReference type="SAM" id="Phobius"/>
    </source>
</evidence>
<dbReference type="Pfam" id="PF01544">
    <property type="entry name" value="CorA"/>
    <property type="match status" value="1"/>
</dbReference>
<dbReference type="Proteomes" id="UP000813385">
    <property type="component" value="Unassembled WGS sequence"/>
</dbReference>
<feature type="region of interest" description="Disordered" evidence="5">
    <location>
        <begin position="1"/>
        <end position="22"/>
    </location>
</feature>
<dbReference type="InterPro" id="IPR045863">
    <property type="entry name" value="CorA_TM1_TM2"/>
</dbReference>
<keyword evidence="2 6" id="KW-0812">Transmembrane</keyword>
<comment type="caution">
    <text evidence="7">The sequence shown here is derived from an EMBL/GenBank/DDBJ whole genome shotgun (WGS) entry which is preliminary data.</text>
</comment>
<feature type="transmembrane region" description="Helical" evidence="6">
    <location>
        <begin position="630"/>
        <end position="650"/>
    </location>
</feature>
<keyword evidence="8" id="KW-1185">Reference proteome</keyword>
<dbReference type="SUPFAM" id="SSF144083">
    <property type="entry name" value="Magnesium transport protein CorA, transmembrane region"/>
    <property type="match status" value="1"/>
</dbReference>
<protein>
    <submittedName>
        <fullName evidence="7">Uncharacterized protein</fullName>
    </submittedName>
</protein>
<evidence type="ECO:0000256" key="2">
    <source>
        <dbReference type="ARBA" id="ARBA00022692"/>
    </source>
</evidence>
<comment type="subcellular location">
    <subcellularLocation>
        <location evidence="1">Membrane</location>
        <topology evidence="1">Multi-pass membrane protein</topology>
    </subcellularLocation>
</comment>
<dbReference type="GO" id="GO:0016020">
    <property type="term" value="C:membrane"/>
    <property type="evidence" value="ECO:0007669"/>
    <property type="project" value="UniProtKB-SubCell"/>
</dbReference>
<evidence type="ECO:0000313" key="7">
    <source>
        <dbReference type="EMBL" id="KAH7361693.1"/>
    </source>
</evidence>
<sequence length="801" mass="89781">MRRTHSTPIVCTTPPEMTSHHQTPEELLRAVEASHEQYLRNLRSLHEALAGNVRQRHRSDSRASYAAPSPLIRPVSSPRLSPTIVYDATFAPPPPSISASDLRGRQDTSGTLLARPHIPPSLHSEYEVEYLPLLDLRPGDRVAHPGDVAGSSSPAAGNVRRHRPVDRVSWTDRQLLTHLKKAPFTGGAEMALRRILEKREEIDVDMDFRAFAAVDDEYVSSTLELYDVDTDGIATPVGKQMDRSTPGAPQVLAPSQIVDAATVWTALKEVHTGENTVGLMTILQEPTPLMLGALHLTMSPYFDTTELLNHLIMDTENKGKTKAYVSRAFAKDMPPSPSGDIYLRKRSFFFVFKYYTVVGEGLEPAHWQNYDKRPSDKRSMDHIDIAECSSVLALSLSGPPAGSVRVSKRKEGWQEGYIFDTFAPWHLLNIQSFPDDEHTVRSDLSSATGAATAKRHFVNGPYAFLDALAAEYRDATKRNQALHERITKLITPPTDFMFDGRLRDKLLFEDKHFTYIRRYFWAYNSLGVINAGIRSMLSSYRESFTDEFWEGKHSTLWPHPDPDGPEGRLYRDRMALVRTELDRACTDLEGVIARNTATRKEIENLRDQLFSGSSIRESRRAIEQGDNIKVLTLSSMVFLPLTFVTSVFGITDFDIPPTDWRFALTMICVCVPFILLLILLQTRAGYSMFKRLSEMIRDYGAMVLRSGAAWMSPASAPDGKGGPDSPGRPSASGMGQRVSTLTGEEKPRRKRRLTVRRTPASDGKAEAEEGWTSWGPWRWRRGKKGAVIEIRTVDGGKDNPV</sequence>
<evidence type="ECO:0000313" key="8">
    <source>
        <dbReference type="Proteomes" id="UP000813385"/>
    </source>
</evidence>
<evidence type="ECO:0000256" key="3">
    <source>
        <dbReference type="ARBA" id="ARBA00022989"/>
    </source>
</evidence>
<feature type="region of interest" description="Disordered" evidence="5">
    <location>
        <begin position="714"/>
        <end position="772"/>
    </location>
</feature>
<proteinExistence type="predicted"/>